<evidence type="ECO:0000313" key="1">
    <source>
        <dbReference type="EMBL" id="CAJ1941444.1"/>
    </source>
</evidence>
<protein>
    <submittedName>
        <fullName evidence="1">Uncharacterized protein</fullName>
    </submittedName>
</protein>
<proteinExistence type="predicted"/>
<accession>A0AA86VXL8</accession>
<evidence type="ECO:0000313" key="2">
    <source>
        <dbReference type="Proteomes" id="UP001189624"/>
    </source>
</evidence>
<organism evidence="1 2">
    <name type="scientific">Sphenostylis stenocarpa</name>
    <dbReference type="NCBI Taxonomy" id="92480"/>
    <lineage>
        <taxon>Eukaryota</taxon>
        <taxon>Viridiplantae</taxon>
        <taxon>Streptophyta</taxon>
        <taxon>Embryophyta</taxon>
        <taxon>Tracheophyta</taxon>
        <taxon>Spermatophyta</taxon>
        <taxon>Magnoliopsida</taxon>
        <taxon>eudicotyledons</taxon>
        <taxon>Gunneridae</taxon>
        <taxon>Pentapetalae</taxon>
        <taxon>rosids</taxon>
        <taxon>fabids</taxon>
        <taxon>Fabales</taxon>
        <taxon>Fabaceae</taxon>
        <taxon>Papilionoideae</taxon>
        <taxon>50 kb inversion clade</taxon>
        <taxon>NPAAA clade</taxon>
        <taxon>indigoferoid/millettioid clade</taxon>
        <taxon>Phaseoleae</taxon>
        <taxon>Sphenostylis</taxon>
    </lineage>
</organism>
<dbReference type="Proteomes" id="UP001189624">
    <property type="component" value="Chromosome 3"/>
</dbReference>
<reference evidence="1" key="1">
    <citation type="submission" date="2023-10" db="EMBL/GenBank/DDBJ databases">
        <authorList>
            <person name="Domelevo Entfellner J.-B."/>
        </authorList>
    </citation>
    <scope>NUCLEOTIDE SEQUENCE</scope>
</reference>
<dbReference type="Gramene" id="rna-AYBTSS11_LOCUS10268">
    <property type="protein sequence ID" value="CAJ1941444.1"/>
    <property type="gene ID" value="gene-AYBTSS11_LOCUS10268"/>
</dbReference>
<gene>
    <name evidence="1" type="ORF">AYBTSS11_LOCUS10268</name>
</gene>
<sequence length="205" mass="23045">MGASLCVLCHLISDQNNKSCARDDNNLKKKKKEGRFCKILKRKMEMEREEKKAQNLTLEDWILASPGLKPDYIISSGEVSFSSKHSKKKVHPCGSQCRGSLIAETKDSLCLNRPVNHHEEGGEEMLSSTSLMVKSKRVRFKLPHIVICYSPDEPCLSEEAYYSSENEESFYSSICSEYSIDSSGGEPFFRLAVDTLPHVSVSSKI</sequence>
<dbReference type="EMBL" id="OY731400">
    <property type="protein sequence ID" value="CAJ1941444.1"/>
    <property type="molecule type" value="Genomic_DNA"/>
</dbReference>
<dbReference type="AlphaFoldDB" id="A0AA86VXL8"/>
<keyword evidence="2" id="KW-1185">Reference proteome</keyword>
<name>A0AA86VXL8_9FABA</name>